<dbReference type="Pfam" id="PF23647">
    <property type="entry name" value="TRAPPC13_M"/>
    <property type="match status" value="1"/>
</dbReference>
<dbReference type="Gramene" id="ONK73623">
    <property type="protein sequence ID" value="ONK73623"/>
    <property type="gene ID" value="A4U43_C04F33550"/>
</dbReference>
<evidence type="ECO:0000256" key="1">
    <source>
        <dbReference type="ARBA" id="ARBA00010785"/>
    </source>
</evidence>
<evidence type="ECO:0000313" key="6">
    <source>
        <dbReference type="Proteomes" id="UP000243459"/>
    </source>
</evidence>
<evidence type="ECO:0008006" key="7">
    <source>
        <dbReference type="Google" id="ProtNLM"/>
    </source>
</evidence>
<dbReference type="EMBL" id="CM007384">
    <property type="protein sequence ID" value="ONK73623.1"/>
    <property type="molecule type" value="Genomic_DNA"/>
</dbReference>
<evidence type="ECO:0000313" key="5">
    <source>
        <dbReference type="EMBL" id="ONK73623.1"/>
    </source>
</evidence>
<feature type="domain" description="Trafficking protein particle complex subunit 13 middle" evidence="4">
    <location>
        <begin position="293"/>
        <end position="400"/>
    </location>
</feature>
<feature type="domain" description="Trafficking protein particle complex subunit 13 N-terminal" evidence="2">
    <location>
        <begin position="119"/>
        <end position="215"/>
    </location>
</feature>
<dbReference type="Pfam" id="PF23643">
    <property type="entry name" value="TRAPPC13_C"/>
    <property type="match status" value="1"/>
</dbReference>
<gene>
    <name evidence="5" type="ORF">A4U43_C04F33550</name>
</gene>
<organism evidence="5 6">
    <name type="scientific">Asparagus officinalis</name>
    <name type="common">Garden asparagus</name>
    <dbReference type="NCBI Taxonomy" id="4686"/>
    <lineage>
        <taxon>Eukaryota</taxon>
        <taxon>Viridiplantae</taxon>
        <taxon>Streptophyta</taxon>
        <taxon>Embryophyta</taxon>
        <taxon>Tracheophyta</taxon>
        <taxon>Spermatophyta</taxon>
        <taxon>Magnoliopsida</taxon>
        <taxon>Liliopsida</taxon>
        <taxon>Asparagales</taxon>
        <taxon>Asparagaceae</taxon>
        <taxon>Asparagoideae</taxon>
        <taxon>Asparagus</taxon>
    </lineage>
</organism>
<dbReference type="PANTHER" id="PTHR13134:SF3">
    <property type="entry name" value="TRAFFICKING PROTEIN PARTICLE COMPLEX SUBUNIT 13"/>
    <property type="match status" value="1"/>
</dbReference>
<sequence>MDDFFIPISATPFGSGNHSTFVLSGVMRLCRPSFQPDDAVLRLDAADSCRRGPHRRPRPPLHHHIFVSAVLARIGYIRYRPPLPCSPITPPTPSRSSATSSSPNPSGFVSSLFSVLLLAIYLGETFCSYISINNSSSFEARDVVIKAEIQTEKQRILLLDTSKAPVESIRSGGRYDFIVEHDVKELGPHTLVCTALYNDGDSERKYLPQFFKFNVANPLSVRTKVRAVKAHVCLVQRLSLGSCRLTSGWKVQGWICVKWEYAEDNINQFPASQILDMMQDGKRGTVIWLLEITYLEACIENHTKSNLFMDQVEFEPAQNWSATILKADEHAAEKTTNTREIFRPPILIRAGGGIFNYLYQLRKLSHESGEVKVERSNILGKLQITWRTNLGEPGRLQTQHIIGTHITHKDIDLQVVEVPSAIILERPFLVKLSVTNQTDRTVGPLEVFLSNVSSAEEKAVMVNGIQKMVLSPVEAFSSSDFSMSMIATRLGVQRISGITIFDTREKKLYDPLPDVEIFVDKE</sequence>
<evidence type="ECO:0000259" key="4">
    <source>
        <dbReference type="Pfam" id="PF23647"/>
    </source>
</evidence>
<dbReference type="InterPro" id="IPR055429">
    <property type="entry name" value="TRAPPC13_M"/>
</dbReference>
<dbReference type="InterPro" id="IPR010378">
    <property type="entry name" value="TRAPPC13"/>
</dbReference>
<name>A0A5P1F7B8_ASPOF</name>
<reference evidence="6" key="1">
    <citation type="journal article" date="2017" name="Nat. Commun.">
        <title>The asparagus genome sheds light on the origin and evolution of a young Y chromosome.</title>
        <authorList>
            <person name="Harkess A."/>
            <person name="Zhou J."/>
            <person name="Xu C."/>
            <person name="Bowers J.E."/>
            <person name="Van der Hulst R."/>
            <person name="Ayyampalayam S."/>
            <person name="Mercati F."/>
            <person name="Riccardi P."/>
            <person name="McKain M.R."/>
            <person name="Kakrana A."/>
            <person name="Tang H."/>
            <person name="Ray J."/>
            <person name="Groenendijk J."/>
            <person name="Arikit S."/>
            <person name="Mathioni S.M."/>
            <person name="Nakano M."/>
            <person name="Shan H."/>
            <person name="Telgmann-Rauber A."/>
            <person name="Kanno A."/>
            <person name="Yue Z."/>
            <person name="Chen H."/>
            <person name="Li W."/>
            <person name="Chen Y."/>
            <person name="Xu X."/>
            <person name="Zhang Y."/>
            <person name="Luo S."/>
            <person name="Chen H."/>
            <person name="Gao J."/>
            <person name="Mao Z."/>
            <person name="Pires J.C."/>
            <person name="Luo M."/>
            <person name="Kudrna D."/>
            <person name="Wing R.A."/>
            <person name="Meyers B.C."/>
            <person name="Yi K."/>
            <person name="Kong H."/>
            <person name="Lavrijsen P."/>
            <person name="Sunseri F."/>
            <person name="Falavigna A."/>
            <person name="Ye Y."/>
            <person name="Leebens-Mack J.H."/>
            <person name="Chen G."/>
        </authorList>
    </citation>
    <scope>NUCLEOTIDE SEQUENCE [LARGE SCALE GENOMIC DNA]</scope>
    <source>
        <strain evidence="6">cv. DH0086</strain>
    </source>
</reference>
<comment type="similarity">
    <text evidence="1">Belongs to the TRAPPC13 family.</text>
</comment>
<dbReference type="InterPro" id="IPR055427">
    <property type="entry name" value="TRAPPC13_N"/>
</dbReference>
<dbReference type="InterPro" id="IPR055428">
    <property type="entry name" value="TRAPPC13_C"/>
</dbReference>
<keyword evidence="6" id="KW-1185">Reference proteome</keyword>
<dbReference type="AlphaFoldDB" id="A0A5P1F7B8"/>
<feature type="domain" description="Trafficking protein particle complex subunit 13 C-terminal" evidence="3">
    <location>
        <begin position="419"/>
        <end position="510"/>
    </location>
</feature>
<evidence type="ECO:0000259" key="2">
    <source>
        <dbReference type="Pfam" id="PF06159"/>
    </source>
</evidence>
<dbReference type="GO" id="GO:1990072">
    <property type="term" value="C:TRAPPIII protein complex"/>
    <property type="evidence" value="ECO:0007669"/>
    <property type="project" value="TreeGrafter"/>
</dbReference>
<dbReference type="Pfam" id="PF06159">
    <property type="entry name" value="TRAPPC13_N"/>
    <property type="match status" value="1"/>
</dbReference>
<dbReference type="Proteomes" id="UP000243459">
    <property type="component" value="Chromosome 4"/>
</dbReference>
<protein>
    <recommendedName>
        <fullName evidence="7">Trafficking protein particle complex subunit 13</fullName>
    </recommendedName>
</protein>
<accession>A0A5P1F7B8</accession>
<evidence type="ECO:0000259" key="3">
    <source>
        <dbReference type="Pfam" id="PF23643"/>
    </source>
</evidence>
<dbReference type="PANTHER" id="PTHR13134">
    <property type="entry name" value="TRAFFICKING PROTEIN PARTICLE COMPLEX SUBUNIT 13"/>
    <property type="match status" value="1"/>
</dbReference>
<proteinExistence type="inferred from homology"/>